<name>A0A0A9HK57_ARUDO</name>
<evidence type="ECO:0000256" key="2">
    <source>
        <dbReference type="RuleBase" id="RU366043"/>
    </source>
</evidence>
<dbReference type="GO" id="GO:0016020">
    <property type="term" value="C:membrane"/>
    <property type="evidence" value="ECO:0007669"/>
    <property type="project" value="UniProtKB-SubCell"/>
</dbReference>
<evidence type="ECO:0000313" key="3">
    <source>
        <dbReference type="EMBL" id="JAE36209.1"/>
    </source>
</evidence>
<protein>
    <recommendedName>
        <fullName evidence="2">Methyltransferase</fullName>
        <ecNumber evidence="2">2.1.1.-</ecNumber>
    </recommendedName>
</protein>
<dbReference type="GO" id="GO:0008168">
    <property type="term" value="F:methyltransferase activity"/>
    <property type="evidence" value="ECO:0007669"/>
    <property type="project" value="UniProtKB-UniRule"/>
</dbReference>
<dbReference type="GO" id="GO:0032259">
    <property type="term" value="P:methylation"/>
    <property type="evidence" value="ECO:0007669"/>
    <property type="project" value="UniProtKB-KW"/>
</dbReference>
<keyword evidence="2" id="KW-0735">Signal-anchor</keyword>
<keyword evidence="2" id="KW-0325">Glycoprotein</keyword>
<dbReference type="GO" id="GO:0005768">
    <property type="term" value="C:endosome"/>
    <property type="evidence" value="ECO:0007669"/>
    <property type="project" value="TreeGrafter"/>
</dbReference>
<keyword evidence="2" id="KW-0812">Transmembrane</keyword>
<keyword evidence="1 2" id="KW-0489">Methyltransferase</keyword>
<proteinExistence type="inferred from homology"/>
<dbReference type="AlphaFoldDB" id="A0A0A9HK57"/>
<accession>A0A0A9HK57</accession>
<sequence>MHSELVPCLDRGLHYQLQLRLWLNLSLMEHYERHCPPAPRRLNCRIPPPNGYRVPIRWPRSRDEVWQANIPHPTPTLPRRSQTSGG</sequence>
<reference evidence="3" key="1">
    <citation type="submission" date="2014-09" db="EMBL/GenBank/DDBJ databases">
        <authorList>
            <person name="Magalhaes I.L.F."/>
            <person name="Oliveira U."/>
            <person name="Santos F.R."/>
            <person name="Vidigal T.H.D.A."/>
            <person name="Brescovit A.D."/>
            <person name="Santos A.J."/>
        </authorList>
    </citation>
    <scope>NUCLEOTIDE SEQUENCE</scope>
    <source>
        <tissue evidence="3">Shoot tissue taken approximately 20 cm above the soil surface</tissue>
    </source>
</reference>
<dbReference type="EMBL" id="GBRH01161687">
    <property type="protein sequence ID" value="JAE36209.1"/>
    <property type="molecule type" value="Transcribed_RNA"/>
</dbReference>
<reference evidence="3" key="2">
    <citation type="journal article" date="2015" name="Data Brief">
        <title>Shoot transcriptome of the giant reed, Arundo donax.</title>
        <authorList>
            <person name="Barrero R.A."/>
            <person name="Guerrero F.D."/>
            <person name="Moolhuijzen P."/>
            <person name="Goolsby J.A."/>
            <person name="Tidwell J."/>
            <person name="Bellgard S.E."/>
            <person name="Bellgard M.I."/>
        </authorList>
    </citation>
    <scope>NUCLEOTIDE SEQUENCE</scope>
    <source>
        <tissue evidence="3">Shoot tissue taken approximately 20 cm above the soil surface</tissue>
    </source>
</reference>
<dbReference type="PANTHER" id="PTHR10108:SF1103">
    <property type="entry name" value="METHYLTRANSFERASE PMT9-RELATED"/>
    <property type="match status" value="1"/>
</dbReference>
<dbReference type="EC" id="2.1.1.-" evidence="2"/>
<organism evidence="3">
    <name type="scientific">Arundo donax</name>
    <name type="common">Giant reed</name>
    <name type="synonym">Donax arundinaceus</name>
    <dbReference type="NCBI Taxonomy" id="35708"/>
    <lineage>
        <taxon>Eukaryota</taxon>
        <taxon>Viridiplantae</taxon>
        <taxon>Streptophyta</taxon>
        <taxon>Embryophyta</taxon>
        <taxon>Tracheophyta</taxon>
        <taxon>Spermatophyta</taxon>
        <taxon>Magnoliopsida</taxon>
        <taxon>Liliopsida</taxon>
        <taxon>Poales</taxon>
        <taxon>Poaceae</taxon>
        <taxon>PACMAD clade</taxon>
        <taxon>Arundinoideae</taxon>
        <taxon>Arundineae</taxon>
        <taxon>Arundo</taxon>
    </lineage>
</organism>
<comment type="similarity">
    <text evidence="2">Belongs to the methyltransferase superfamily.</text>
</comment>
<dbReference type="PANTHER" id="PTHR10108">
    <property type="entry name" value="SAM-DEPENDENT METHYLTRANSFERASE"/>
    <property type="match status" value="1"/>
</dbReference>
<dbReference type="Pfam" id="PF03141">
    <property type="entry name" value="Methyltransf_29"/>
    <property type="match status" value="1"/>
</dbReference>
<dbReference type="InterPro" id="IPR004159">
    <property type="entry name" value="Put_SAM_MeTrfase"/>
</dbReference>
<evidence type="ECO:0000256" key="1">
    <source>
        <dbReference type="ARBA" id="ARBA00022603"/>
    </source>
</evidence>
<dbReference type="GO" id="GO:0005802">
    <property type="term" value="C:trans-Golgi network"/>
    <property type="evidence" value="ECO:0007669"/>
    <property type="project" value="TreeGrafter"/>
</dbReference>
<comment type="subcellular location">
    <subcellularLocation>
        <location evidence="2">Membrane</location>
        <topology evidence="2">Single-pass type II membrane protein</topology>
    </subcellularLocation>
</comment>
<keyword evidence="2" id="KW-0808">Transferase</keyword>